<dbReference type="EMBL" id="PEYM01000052">
    <property type="protein sequence ID" value="PIS30611.1"/>
    <property type="molecule type" value="Genomic_DNA"/>
</dbReference>
<feature type="domain" description="Saccharopine dehydrogenase NADP binding" evidence="2">
    <location>
        <begin position="10"/>
        <end position="151"/>
    </location>
</feature>
<feature type="compositionally biased region" description="Basic residues" evidence="1">
    <location>
        <begin position="494"/>
        <end position="508"/>
    </location>
</feature>
<evidence type="ECO:0000313" key="5">
    <source>
        <dbReference type="Proteomes" id="UP000231343"/>
    </source>
</evidence>
<organism evidence="4 5">
    <name type="scientific">Candidatus Saganbacteria bacterium CG08_land_8_20_14_0_20_45_16</name>
    <dbReference type="NCBI Taxonomy" id="2014293"/>
    <lineage>
        <taxon>Bacteria</taxon>
        <taxon>Bacillati</taxon>
        <taxon>Saganbacteria</taxon>
    </lineage>
</organism>
<dbReference type="Pfam" id="PF16653">
    <property type="entry name" value="Sacchrp_dh_C"/>
    <property type="match status" value="1"/>
</dbReference>
<dbReference type="Proteomes" id="UP000231343">
    <property type="component" value="Unassembled WGS sequence"/>
</dbReference>
<evidence type="ECO:0000256" key="1">
    <source>
        <dbReference type="SAM" id="MobiDB-lite"/>
    </source>
</evidence>
<proteinExistence type="predicted"/>
<evidence type="ECO:0000259" key="3">
    <source>
        <dbReference type="Pfam" id="PF16653"/>
    </source>
</evidence>
<dbReference type="SUPFAM" id="SSF51735">
    <property type="entry name" value="NAD(P)-binding Rossmann-fold domains"/>
    <property type="match status" value="1"/>
</dbReference>
<feature type="region of interest" description="Disordered" evidence="1">
    <location>
        <begin position="487"/>
        <end position="517"/>
    </location>
</feature>
<dbReference type="InterPro" id="IPR036291">
    <property type="entry name" value="NAD(P)-bd_dom_sf"/>
</dbReference>
<dbReference type="AlphaFoldDB" id="A0A2H0XZQ1"/>
<protein>
    <submittedName>
        <fullName evidence="4">Homospermidine synthase</fullName>
    </submittedName>
</protein>
<evidence type="ECO:0000313" key="4">
    <source>
        <dbReference type="EMBL" id="PIS30611.1"/>
    </source>
</evidence>
<comment type="caution">
    <text evidence="4">The sequence shown here is derived from an EMBL/GenBank/DDBJ whole genome shotgun (WGS) entry which is preliminary data.</text>
</comment>
<sequence length="517" mass="58886">MKQVRFLGKVLIIGCGSVSQCAIPLVLKLIDLKPQNVTIMDFVDNRARVKDSLAKGAKYVIDKITQENYQAKLAEYVGRGDLIIDLAWNIDCRAILTWCREHEVLYVNTSVEEWNPYKDEVRNDPTQYTLYTRHMEIRALIKKWGNNNETTAVVDHGANPGLVSHFTKQALIDIATKILKEKPADKRCRLLEKHLSAKNFARLAQITGVKVIHISERDTQITDVPKRFNEFVNTWSIEGFFEEGVAPAELGWGTHEKYVPEGAFFHKVGPGNQICLRSLGMKTWVRSWVPCGEITGMVIRHGEAFSISDRLTVWHQGKAVYRPTVHYAYCPSDSAINSLHELEMRQFKLQESQRILADEIIDGADELGVLLMGHDFNAWWCGSLLDIHTARKLVPHQQATTMQVAISVVSAAIWMIKNPKQGFLMPDDLDHEFILKISLPYLKPFVSRSVDWTPLKYLNTKYTKFDLPRPKDEDVWQFSTFLVDHKQGQPAKQTKSKKSKLLAKKKARTQGAASLFA</sequence>
<dbReference type="InterPro" id="IPR032095">
    <property type="entry name" value="Sacchrp_dh-like_C"/>
</dbReference>
<feature type="domain" description="Saccharopine dehydrogenase-like C-terminal" evidence="3">
    <location>
        <begin position="157"/>
        <end position="448"/>
    </location>
</feature>
<name>A0A2H0XZQ1_UNCSA</name>
<evidence type="ECO:0000259" key="2">
    <source>
        <dbReference type="Pfam" id="PF03435"/>
    </source>
</evidence>
<reference evidence="4 5" key="1">
    <citation type="submission" date="2017-09" db="EMBL/GenBank/DDBJ databases">
        <title>Depth-based differentiation of microbial function through sediment-hosted aquifers and enrichment of novel symbionts in the deep terrestrial subsurface.</title>
        <authorList>
            <person name="Probst A.J."/>
            <person name="Ladd B."/>
            <person name="Jarett J.K."/>
            <person name="Geller-Mcgrath D.E."/>
            <person name="Sieber C.M."/>
            <person name="Emerson J.B."/>
            <person name="Anantharaman K."/>
            <person name="Thomas B.C."/>
            <person name="Malmstrom R."/>
            <person name="Stieglmeier M."/>
            <person name="Klingl A."/>
            <person name="Woyke T."/>
            <person name="Ryan C.M."/>
            <person name="Banfield J.F."/>
        </authorList>
    </citation>
    <scope>NUCLEOTIDE SEQUENCE [LARGE SCALE GENOMIC DNA]</scope>
    <source>
        <strain evidence="4">CG08_land_8_20_14_0_20_45_16</strain>
    </source>
</reference>
<dbReference type="Gene3D" id="3.30.360.30">
    <property type="entry name" value="homospermidine synthase like"/>
    <property type="match status" value="1"/>
</dbReference>
<dbReference type="InterPro" id="IPR005097">
    <property type="entry name" value="Sacchrp_dh_NADP-bd"/>
</dbReference>
<gene>
    <name evidence="4" type="ORF">COT42_02615</name>
</gene>
<dbReference type="Pfam" id="PF03435">
    <property type="entry name" value="Sacchrp_dh_NADP"/>
    <property type="match status" value="1"/>
</dbReference>
<dbReference type="InterPro" id="IPR023181">
    <property type="entry name" value="Homospermid_syn-like_C"/>
</dbReference>
<accession>A0A2H0XZQ1</accession>
<dbReference type="Gene3D" id="3.40.50.720">
    <property type="entry name" value="NAD(P)-binding Rossmann-like Domain"/>
    <property type="match status" value="1"/>
</dbReference>